<dbReference type="RefSeq" id="WP_126636883.1">
    <property type="nucleotide sequence ID" value="NZ_BIFH01000016.1"/>
</dbReference>
<sequence length="67" mass="7170">MRSARRPRPGSTTTPSPSASRAEPDARADRSTEAGVTGSRVSPTPEMGFTRPASRDPNDIRPQTYVA</sequence>
<proteinExistence type="predicted"/>
<dbReference type="AlphaFoldDB" id="A0A401YJG7"/>
<feature type="compositionally biased region" description="Basic and acidic residues" evidence="1">
    <location>
        <begin position="22"/>
        <end position="32"/>
    </location>
</feature>
<comment type="caution">
    <text evidence="2">The sequence shown here is derived from an EMBL/GenBank/DDBJ whole genome shotgun (WGS) entry which is preliminary data.</text>
</comment>
<dbReference type="Proteomes" id="UP000286931">
    <property type="component" value="Unassembled WGS sequence"/>
</dbReference>
<protein>
    <submittedName>
        <fullName evidence="2">Uncharacterized protein</fullName>
    </submittedName>
</protein>
<name>A0A401YJG7_9ACTN</name>
<evidence type="ECO:0000256" key="1">
    <source>
        <dbReference type="SAM" id="MobiDB-lite"/>
    </source>
</evidence>
<organism evidence="2 3">
    <name type="scientific">Embleya hyalina</name>
    <dbReference type="NCBI Taxonomy" id="516124"/>
    <lineage>
        <taxon>Bacteria</taxon>
        <taxon>Bacillati</taxon>
        <taxon>Actinomycetota</taxon>
        <taxon>Actinomycetes</taxon>
        <taxon>Kitasatosporales</taxon>
        <taxon>Streptomycetaceae</taxon>
        <taxon>Embleya</taxon>
    </lineage>
</organism>
<dbReference type="EMBL" id="BIFH01000016">
    <property type="protein sequence ID" value="GCD94727.1"/>
    <property type="molecule type" value="Genomic_DNA"/>
</dbReference>
<reference evidence="2 3" key="1">
    <citation type="submission" date="2018-12" db="EMBL/GenBank/DDBJ databases">
        <title>Draft genome sequence of Embleya hyalina NBRC 13850T.</title>
        <authorList>
            <person name="Komaki H."/>
            <person name="Hosoyama A."/>
            <person name="Kimura A."/>
            <person name="Ichikawa N."/>
            <person name="Tamura T."/>
        </authorList>
    </citation>
    <scope>NUCLEOTIDE SEQUENCE [LARGE SCALE GENOMIC DNA]</scope>
    <source>
        <strain evidence="2 3">NBRC 13850</strain>
    </source>
</reference>
<evidence type="ECO:0000313" key="2">
    <source>
        <dbReference type="EMBL" id="GCD94727.1"/>
    </source>
</evidence>
<gene>
    <name evidence="2" type="ORF">EHYA_02396</name>
</gene>
<accession>A0A401YJG7</accession>
<evidence type="ECO:0000313" key="3">
    <source>
        <dbReference type="Proteomes" id="UP000286931"/>
    </source>
</evidence>
<feature type="region of interest" description="Disordered" evidence="1">
    <location>
        <begin position="1"/>
        <end position="67"/>
    </location>
</feature>
<feature type="compositionally biased region" description="Low complexity" evidence="1">
    <location>
        <begin position="9"/>
        <end position="21"/>
    </location>
</feature>
<keyword evidence="3" id="KW-1185">Reference proteome</keyword>